<reference evidence="3" key="1">
    <citation type="submission" date="2016-10" db="EMBL/GenBank/DDBJ databases">
        <authorList>
            <person name="Varghese N."/>
            <person name="Submissions S."/>
        </authorList>
    </citation>
    <scope>NUCLEOTIDE SEQUENCE [LARGE SCALE GENOMIC DNA]</scope>
    <source>
        <strain evidence="3">LMG 26031</strain>
    </source>
</reference>
<feature type="region of interest" description="Disordered" evidence="1">
    <location>
        <begin position="215"/>
        <end position="235"/>
    </location>
</feature>
<accession>A0A1H6RCP4</accession>
<dbReference type="PANTHER" id="PTHR34408">
    <property type="entry name" value="FAMILY PROTEIN, PUTATIVE-RELATED"/>
    <property type="match status" value="1"/>
</dbReference>
<dbReference type="EMBL" id="FNYE01000002">
    <property type="protein sequence ID" value="SEI49385.1"/>
    <property type="molecule type" value="Genomic_DNA"/>
</dbReference>
<proteinExistence type="predicted"/>
<organism evidence="2 3">
    <name type="scientific">Paraburkholderia diazotrophica</name>
    <dbReference type="NCBI Taxonomy" id="667676"/>
    <lineage>
        <taxon>Bacteria</taxon>
        <taxon>Pseudomonadati</taxon>
        <taxon>Pseudomonadota</taxon>
        <taxon>Betaproteobacteria</taxon>
        <taxon>Burkholderiales</taxon>
        <taxon>Burkholderiaceae</taxon>
        <taxon>Paraburkholderia</taxon>
    </lineage>
</organism>
<feature type="compositionally biased region" description="Low complexity" evidence="1">
    <location>
        <begin position="1"/>
        <end position="16"/>
    </location>
</feature>
<protein>
    <submittedName>
        <fullName evidence="2">Predicted chitinase</fullName>
    </submittedName>
</protein>
<feature type="region of interest" description="Disordered" evidence="1">
    <location>
        <begin position="134"/>
        <end position="155"/>
    </location>
</feature>
<dbReference type="STRING" id="667676.SAMN05192539_100225"/>
<dbReference type="Gene3D" id="1.10.530.10">
    <property type="match status" value="1"/>
</dbReference>
<dbReference type="RefSeq" id="WP_218162524.1">
    <property type="nucleotide sequence ID" value="NZ_FNYE01000002.1"/>
</dbReference>
<feature type="region of interest" description="Disordered" evidence="1">
    <location>
        <begin position="433"/>
        <end position="457"/>
    </location>
</feature>
<dbReference type="InterPro" id="IPR052354">
    <property type="entry name" value="Cell_Wall_Dynamics_Protein"/>
</dbReference>
<dbReference type="PANTHER" id="PTHR34408:SF1">
    <property type="entry name" value="GLYCOSYL HYDROLASE FAMILY 19 DOMAIN-CONTAINING PROTEIN HI_1415"/>
    <property type="match status" value="1"/>
</dbReference>
<dbReference type="AlphaFoldDB" id="A0A1H6RCP4"/>
<name>A0A1H6RCP4_9BURK</name>
<keyword evidence="3" id="KW-1185">Reference proteome</keyword>
<sequence length="947" mass="103352">MATHHGYPHHPTTPATPASPPSQWQPLNWSFPFAPISGNEADPQTWLSALSNADGGFYPLGLNGMYHGGIHFDAGTGGRLKQGDGVKAIADGEVVAYRLDSTYPELTYPTTPPRYVLYSTGFVLVRHKLVLPPEPKPAGSPAGAGGAQAPRNDQPPADEVLELYSLYMHQLDWAGYKAAEQADSGGAQSASAIHRSPFWEGDRLFRVGAKAKDKVPVPPYDPADASQNPDTPRAGTRICDRASGTIIGLLPRGGELSIVGNTIKGWAQIATITKGTPVAAIAGGTPDPRAAKGWVNLDELDAVIDPKPLDTVVVLDKPFPVKAGDVVGYLGQYRNSTEASVLPPQRIRPLLHVEVITGAQINDFIRKSQERANKLGDKVPAGKPLLVIQQGAKLVKPADPQGNSRLAGLTLAPATGKQGDPGKGIWAKVQPTKLAAQPSKHGHGDNHPTRGTPVGDPLWVERTKYAGKVAGATVPTWATFPLQLANAQGPTVGYQQVFSRAQLDQGREIDRATDDQGTQWWSITAADDDGKAITRWVCEKSHPCTRWESPWAWPGFDTVDTAVPLFDMYRRNLFETKQLLNGEEQEFSVVAAKVNASPFIAKLEKAAKRKGSDKGDVVPADLKRALTMPWLAEAVSHLIFCYESEWGGDMGKWGALSSIMGEDGKPIWQAEMERIEKLQWWEKVNAVKGFPADPNVWHIHPIALVGNFLHDNSLITLAMLKAVEPSNSDEYYQTILPYLNKYALAYQVNKPKRIAHFLSQAAHESKLRSSEEGLNYNPKNMRKTFGCKGGPKNYESSCDDCAHGRLRDKLWSEENYYAHNPEHLANYVYANRMGNGDERSGDGYKYRGRGFIQVTGKAGYQSFQDEHNRRSPDDQQDFIENPDLIATHAEYAVESAFVFWSKVSLNSVSDAGTVADVTQIVNGGQTGYGDRLARYNAIAPLLGLATE</sequence>
<gene>
    <name evidence="2" type="ORF">SAMN05192539_100225</name>
</gene>
<dbReference type="Proteomes" id="UP000198866">
    <property type="component" value="Unassembled WGS sequence"/>
</dbReference>
<evidence type="ECO:0000313" key="2">
    <source>
        <dbReference type="EMBL" id="SEI49385.1"/>
    </source>
</evidence>
<feature type="region of interest" description="Disordered" evidence="1">
    <location>
        <begin position="1"/>
        <end position="22"/>
    </location>
</feature>
<dbReference type="InterPro" id="IPR023346">
    <property type="entry name" value="Lysozyme-like_dom_sf"/>
</dbReference>
<dbReference type="SUPFAM" id="SSF53955">
    <property type="entry name" value="Lysozyme-like"/>
    <property type="match status" value="1"/>
</dbReference>
<evidence type="ECO:0000313" key="3">
    <source>
        <dbReference type="Proteomes" id="UP000198866"/>
    </source>
</evidence>
<evidence type="ECO:0000256" key="1">
    <source>
        <dbReference type="SAM" id="MobiDB-lite"/>
    </source>
</evidence>